<proteinExistence type="predicted"/>
<evidence type="ECO:0000313" key="2">
    <source>
        <dbReference type="EMBL" id="AEI13490.1"/>
    </source>
</evidence>
<sequence length="275" mass="28835">MPTFVSDDAVTLRYHHEPSERSGSTPVLVVPGGPCRGVEYLAGLAETTGGRDLVVLHPRGTPTTGGLSRGWWRDAADVVALADHLGLAEVDVLAHSAGTRLALAAAVQHSARVRSLLLVTPPATWLTGTADDGEQLARARHDPLVDAAVDSLLGPPPADDDEFQRRWMVEAPAGYARWGEAERAHAGLGAVSLPAARAWFRDVPPDAADRVRAGVRSPVLVVGGAADAMTGVAPVESYAAALGADLVMLPDCGHYPWVEQPAALSAAVAPWLRRT</sequence>
<dbReference type="PANTHER" id="PTHR43433:SF5">
    <property type="entry name" value="AB HYDROLASE-1 DOMAIN-CONTAINING PROTEIN"/>
    <property type="match status" value="1"/>
</dbReference>
<dbReference type="PANTHER" id="PTHR43433">
    <property type="entry name" value="HYDROLASE, ALPHA/BETA FOLD FAMILY PROTEIN"/>
    <property type="match status" value="1"/>
</dbReference>
<gene>
    <name evidence="2" type="ordered locus">Celgi_2998</name>
</gene>
<organism evidence="2 3">
    <name type="scientific">Cellulomonas gilvus (strain ATCC 13127 / NRRL B-14078)</name>
    <name type="common">Cellvibrio gilvus</name>
    <dbReference type="NCBI Taxonomy" id="593907"/>
    <lineage>
        <taxon>Bacteria</taxon>
        <taxon>Bacillati</taxon>
        <taxon>Actinomycetota</taxon>
        <taxon>Actinomycetes</taxon>
        <taxon>Micrococcales</taxon>
        <taxon>Cellulomonadaceae</taxon>
        <taxon>Cellulomonas</taxon>
    </lineage>
</organism>
<dbReference type="EMBL" id="CP002665">
    <property type="protein sequence ID" value="AEI13490.1"/>
    <property type="molecule type" value="Genomic_DNA"/>
</dbReference>
<reference evidence="3" key="1">
    <citation type="submission" date="2011-04" db="EMBL/GenBank/DDBJ databases">
        <title>Complete sequence of Cellvibrio gilvus ATCC 13127.</title>
        <authorList>
            <person name="Lucas S."/>
            <person name="Han J."/>
            <person name="Lapidus A."/>
            <person name="Cheng J.-F."/>
            <person name="Goodwin L."/>
            <person name="Pitluck S."/>
            <person name="Peters L."/>
            <person name="Munk A."/>
            <person name="Detter J.C."/>
            <person name="Han C."/>
            <person name="Tapia R."/>
            <person name="Land M."/>
            <person name="Hauser L."/>
            <person name="Kyrpides N."/>
            <person name="Ivanova N."/>
            <person name="Ovchinnikova G."/>
            <person name="Pagani I."/>
            <person name="Mead D."/>
            <person name="Brumm P."/>
            <person name="Woyke T."/>
        </authorList>
    </citation>
    <scope>NUCLEOTIDE SEQUENCE [LARGE SCALE GENOMIC DNA]</scope>
    <source>
        <strain evidence="3">ATCC 13127 / NRRL B-14078</strain>
    </source>
</reference>
<dbReference type="Pfam" id="PF00561">
    <property type="entry name" value="Abhydrolase_1"/>
    <property type="match status" value="1"/>
</dbReference>
<dbReference type="eggNOG" id="COG2021">
    <property type="taxonomic scope" value="Bacteria"/>
</dbReference>
<evidence type="ECO:0000313" key="3">
    <source>
        <dbReference type="Proteomes" id="UP000000485"/>
    </source>
</evidence>
<dbReference type="GO" id="GO:0016787">
    <property type="term" value="F:hydrolase activity"/>
    <property type="evidence" value="ECO:0007669"/>
    <property type="project" value="UniProtKB-KW"/>
</dbReference>
<protein>
    <submittedName>
        <fullName evidence="2">Alpha/beta hydrolase fold protein</fullName>
    </submittedName>
</protein>
<dbReference type="KEGG" id="cga:Celgi_2998"/>
<dbReference type="SUPFAM" id="SSF53474">
    <property type="entry name" value="alpha/beta-Hydrolases"/>
    <property type="match status" value="1"/>
</dbReference>
<keyword evidence="3" id="KW-1185">Reference proteome</keyword>
<name>F8A6K2_CELGA</name>
<dbReference type="InterPro" id="IPR000073">
    <property type="entry name" value="AB_hydrolase_1"/>
</dbReference>
<dbReference type="InterPro" id="IPR050471">
    <property type="entry name" value="AB_hydrolase"/>
</dbReference>
<keyword evidence="2" id="KW-0378">Hydrolase</keyword>
<feature type="domain" description="AB hydrolase-1" evidence="1">
    <location>
        <begin position="26"/>
        <end position="256"/>
    </location>
</feature>
<dbReference type="AlphaFoldDB" id="F8A6K2"/>
<dbReference type="InterPro" id="IPR029058">
    <property type="entry name" value="AB_hydrolase_fold"/>
</dbReference>
<dbReference type="HOGENOM" id="CLU_020336_50_0_11"/>
<dbReference type="STRING" id="593907.Celgi_2998"/>
<evidence type="ECO:0000259" key="1">
    <source>
        <dbReference type="Pfam" id="PF00561"/>
    </source>
</evidence>
<accession>F8A6K2</accession>
<dbReference type="RefSeq" id="WP_013885007.1">
    <property type="nucleotide sequence ID" value="NC_015671.1"/>
</dbReference>
<dbReference type="Gene3D" id="3.40.50.1820">
    <property type="entry name" value="alpha/beta hydrolase"/>
    <property type="match status" value="1"/>
</dbReference>
<dbReference type="Proteomes" id="UP000000485">
    <property type="component" value="Chromosome"/>
</dbReference>